<protein>
    <recommendedName>
        <fullName evidence="12">Fucosyltransferase</fullName>
        <ecNumber evidence="12">2.4.1.-</ecNumber>
    </recommendedName>
</protein>
<dbReference type="PANTHER" id="PTHR48438">
    <property type="entry name" value="ALPHA-(1,3)-FUCOSYLTRANSFERASE C-RELATED"/>
    <property type="match status" value="1"/>
</dbReference>
<evidence type="ECO:0000256" key="5">
    <source>
        <dbReference type="ARBA" id="ARBA00022679"/>
    </source>
</evidence>
<dbReference type="InterPro" id="IPR038577">
    <property type="entry name" value="GT10-like_C_sf"/>
</dbReference>
<proteinExistence type="inferred from homology"/>
<evidence type="ECO:0000256" key="4">
    <source>
        <dbReference type="ARBA" id="ARBA00022676"/>
    </source>
</evidence>
<dbReference type="InterPro" id="IPR055270">
    <property type="entry name" value="Glyco_tran_10_C"/>
</dbReference>
<evidence type="ECO:0000256" key="1">
    <source>
        <dbReference type="ARBA" id="ARBA00004447"/>
    </source>
</evidence>
<evidence type="ECO:0000256" key="7">
    <source>
        <dbReference type="ARBA" id="ARBA00022968"/>
    </source>
</evidence>
<dbReference type="EC" id="2.4.1.-" evidence="12"/>
<keyword evidence="6 12" id="KW-0812">Transmembrane</keyword>
<keyword evidence="8 12" id="KW-1133">Transmembrane helix</keyword>
<name>A0AAU9TP67_EUPED</name>
<evidence type="ECO:0000259" key="13">
    <source>
        <dbReference type="Pfam" id="PF00852"/>
    </source>
</evidence>
<keyword evidence="9 12" id="KW-0333">Golgi apparatus</keyword>
<evidence type="ECO:0000256" key="8">
    <source>
        <dbReference type="ARBA" id="ARBA00022989"/>
    </source>
</evidence>
<dbReference type="GO" id="GO:0008417">
    <property type="term" value="F:fucosyltransferase activity"/>
    <property type="evidence" value="ECO:0007669"/>
    <property type="project" value="InterPro"/>
</dbReference>
<reference evidence="15" key="1">
    <citation type="submission" date="2022-03" db="EMBL/GenBank/DDBJ databases">
        <authorList>
            <person name="Tunstrom K."/>
        </authorList>
    </citation>
    <scope>NUCLEOTIDE SEQUENCE</scope>
</reference>
<comment type="pathway">
    <text evidence="2">Protein modification; protein glycosylation.</text>
</comment>
<dbReference type="EMBL" id="CAKOGL010000006">
    <property type="protein sequence ID" value="CAH2087546.1"/>
    <property type="molecule type" value="Genomic_DNA"/>
</dbReference>
<evidence type="ECO:0000256" key="9">
    <source>
        <dbReference type="ARBA" id="ARBA00023034"/>
    </source>
</evidence>
<comment type="similarity">
    <text evidence="3 12">Belongs to the glycosyltransferase 10 family.</text>
</comment>
<organism evidence="15 16">
    <name type="scientific">Euphydryas editha</name>
    <name type="common">Edith's checkerspot</name>
    <dbReference type="NCBI Taxonomy" id="104508"/>
    <lineage>
        <taxon>Eukaryota</taxon>
        <taxon>Metazoa</taxon>
        <taxon>Ecdysozoa</taxon>
        <taxon>Arthropoda</taxon>
        <taxon>Hexapoda</taxon>
        <taxon>Insecta</taxon>
        <taxon>Pterygota</taxon>
        <taxon>Neoptera</taxon>
        <taxon>Endopterygota</taxon>
        <taxon>Lepidoptera</taxon>
        <taxon>Glossata</taxon>
        <taxon>Ditrysia</taxon>
        <taxon>Papilionoidea</taxon>
        <taxon>Nymphalidae</taxon>
        <taxon>Nymphalinae</taxon>
        <taxon>Euphydryas</taxon>
    </lineage>
</organism>
<dbReference type="Proteomes" id="UP001153954">
    <property type="component" value="Unassembled WGS sequence"/>
</dbReference>
<dbReference type="SUPFAM" id="SSF53756">
    <property type="entry name" value="UDP-Glycosyltransferase/glycogen phosphorylase"/>
    <property type="match status" value="1"/>
</dbReference>
<comment type="subcellular location">
    <subcellularLocation>
        <location evidence="1 12">Golgi apparatus</location>
        <location evidence="1 12">Golgi stack membrane</location>
        <topology evidence="1 12">Single-pass type II membrane protein</topology>
    </subcellularLocation>
</comment>
<dbReference type="AlphaFoldDB" id="A0AAU9TP67"/>
<evidence type="ECO:0000256" key="12">
    <source>
        <dbReference type="RuleBase" id="RU003832"/>
    </source>
</evidence>
<gene>
    <name evidence="15" type="ORF">EEDITHA_LOCUS3795</name>
</gene>
<feature type="domain" description="Fucosyltransferase C-terminal" evidence="13">
    <location>
        <begin position="206"/>
        <end position="375"/>
    </location>
</feature>
<keyword evidence="4 12" id="KW-0328">Glycosyltransferase</keyword>
<evidence type="ECO:0000256" key="6">
    <source>
        <dbReference type="ARBA" id="ARBA00022692"/>
    </source>
</evidence>
<evidence type="ECO:0000313" key="15">
    <source>
        <dbReference type="EMBL" id="CAH2087546.1"/>
    </source>
</evidence>
<evidence type="ECO:0000256" key="2">
    <source>
        <dbReference type="ARBA" id="ARBA00004922"/>
    </source>
</evidence>
<keyword evidence="10 12" id="KW-0472">Membrane</keyword>
<keyword evidence="7" id="KW-0735">Signal-anchor</keyword>
<dbReference type="InterPro" id="IPR031481">
    <property type="entry name" value="Glyco_tran_10_N"/>
</dbReference>
<comment type="caution">
    <text evidence="15">The sequence shown here is derived from an EMBL/GenBank/DDBJ whole genome shotgun (WGS) entry which is preliminary data.</text>
</comment>
<dbReference type="Gene3D" id="3.40.50.11660">
    <property type="entry name" value="Glycosyl transferase family 10, C-terminal domain"/>
    <property type="match status" value="1"/>
</dbReference>
<dbReference type="InterPro" id="IPR001503">
    <property type="entry name" value="Glyco_trans_10"/>
</dbReference>
<evidence type="ECO:0000259" key="14">
    <source>
        <dbReference type="Pfam" id="PF17039"/>
    </source>
</evidence>
<keyword evidence="5 12" id="KW-0808">Transferase</keyword>
<keyword evidence="16" id="KW-1185">Reference proteome</keyword>
<dbReference type="Pfam" id="PF00852">
    <property type="entry name" value="Glyco_transf_10"/>
    <property type="match status" value="1"/>
</dbReference>
<evidence type="ECO:0000313" key="16">
    <source>
        <dbReference type="Proteomes" id="UP001153954"/>
    </source>
</evidence>
<feature type="domain" description="Fucosyltransferase N-terminal" evidence="14">
    <location>
        <begin position="61"/>
        <end position="171"/>
    </location>
</feature>
<dbReference type="GO" id="GO:0032580">
    <property type="term" value="C:Golgi cisterna membrane"/>
    <property type="evidence" value="ECO:0007669"/>
    <property type="project" value="UniProtKB-SubCell"/>
</dbReference>
<evidence type="ECO:0000256" key="3">
    <source>
        <dbReference type="ARBA" id="ARBA00008919"/>
    </source>
</evidence>
<feature type="transmembrane region" description="Helical" evidence="12">
    <location>
        <begin position="15"/>
        <end position="40"/>
    </location>
</feature>
<dbReference type="PANTHER" id="PTHR48438:SF1">
    <property type="entry name" value="ALPHA-(1,3)-FUCOSYLTRANSFERASE C-RELATED"/>
    <property type="match status" value="1"/>
</dbReference>
<keyword evidence="11" id="KW-0325">Glycoprotein</keyword>
<evidence type="ECO:0000256" key="10">
    <source>
        <dbReference type="ARBA" id="ARBA00023136"/>
    </source>
</evidence>
<accession>A0AAU9TP67</accession>
<sequence length="415" mass="48991">MAYLLNLANYTVKTMVYVFFFISICVVLHIWLFTYVLNLADDVSSIFSIRKCLETNSKHIKHILIWTNFYYYHLIKDGKVILPSLNCSNSNCVFTKNKALFDEDYSRFDAILFNEDILNSKDRPLNRNQDQVYIFNTLESSQVVPACEVYNDGFFNLTFTYRLDSDIMWSYFVVRNRKGKIVAPSISVKWRTSSRPVVKKIKSVLAGKRKAAVWLVSDCEADSLRDEYLTRLQEHLFHFGLKIDVYGKCSHKRCPNDDCDKVIKKHYYFYMAFENSSAEDYVTEKVLYGYRNYAVPVVYGGANYSRFLPPSSYINAREMHPYNLAFAMYQAIKTPALYETYFKWTNLYTINADYKSDHPICNLCNTLHRNQIYSTKDKFRLWWNGRNGMKWCLSTEYWNETANINIDTRHILKLY</sequence>
<dbReference type="Pfam" id="PF17039">
    <property type="entry name" value="Glyco_tran_10_N"/>
    <property type="match status" value="1"/>
</dbReference>
<evidence type="ECO:0000256" key="11">
    <source>
        <dbReference type="ARBA" id="ARBA00023180"/>
    </source>
</evidence>